<accession>A0ABV7ENG8</accession>
<dbReference type="SMART" id="SM00822">
    <property type="entry name" value="PKS_KR"/>
    <property type="match status" value="1"/>
</dbReference>
<dbReference type="SUPFAM" id="SSF51735">
    <property type="entry name" value="NAD(P)-binding Rossmann-fold domains"/>
    <property type="match status" value="1"/>
</dbReference>
<protein>
    <submittedName>
        <fullName evidence="3">SDR family NAD(P)-dependent oxidoreductase</fullName>
        <ecNumber evidence="3">1.1.1.-</ecNumber>
    </submittedName>
</protein>
<evidence type="ECO:0000313" key="3">
    <source>
        <dbReference type="EMBL" id="MFC3103006.1"/>
    </source>
</evidence>
<dbReference type="RefSeq" id="WP_380686612.1">
    <property type="nucleotide sequence ID" value="NZ_JBHRSS010000003.1"/>
</dbReference>
<dbReference type="PRINTS" id="PR00081">
    <property type="entry name" value="GDHRDH"/>
</dbReference>
<organism evidence="3 4">
    <name type="scientific">Salinisphaera aquimarina</name>
    <dbReference type="NCBI Taxonomy" id="2094031"/>
    <lineage>
        <taxon>Bacteria</taxon>
        <taxon>Pseudomonadati</taxon>
        <taxon>Pseudomonadota</taxon>
        <taxon>Gammaproteobacteria</taxon>
        <taxon>Salinisphaerales</taxon>
        <taxon>Salinisphaeraceae</taxon>
        <taxon>Salinisphaera</taxon>
    </lineage>
</organism>
<proteinExistence type="inferred from homology"/>
<dbReference type="NCBIfam" id="NF005559">
    <property type="entry name" value="PRK07231.1"/>
    <property type="match status" value="1"/>
</dbReference>
<dbReference type="PROSITE" id="PS00061">
    <property type="entry name" value="ADH_SHORT"/>
    <property type="match status" value="1"/>
</dbReference>
<evidence type="ECO:0000313" key="4">
    <source>
        <dbReference type="Proteomes" id="UP001595462"/>
    </source>
</evidence>
<dbReference type="EC" id="1.1.1.-" evidence="3"/>
<keyword evidence="3" id="KW-0560">Oxidoreductase</keyword>
<dbReference type="Proteomes" id="UP001595462">
    <property type="component" value="Unassembled WGS sequence"/>
</dbReference>
<reference evidence="4" key="1">
    <citation type="journal article" date="2019" name="Int. J. Syst. Evol. Microbiol.">
        <title>The Global Catalogue of Microorganisms (GCM) 10K type strain sequencing project: providing services to taxonomists for standard genome sequencing and annotation.</title>
        <authorList>
            <consortium name="The Broad Institute Genomics Platform"/>
            <consortium name="The Broad Institute Genome Sequencing Center for Infectious Disease"/>
            <person name="Wu L."/>
            <person name="Ma J."/>
        </authorList>
    </citation>
    <scope>NUCLEOTIDE SEQUENCE [LARGE SCALE GENOMIC DNA]</scope>
    <source>
        <strain evidence="4">KCTC 52640</strain>
    </source>
</reference>
<dbReference type="EMBL" id="JBHRSS010000003">
    <property type="protein sequence ID" value="MFC3103006.1"/>
    <property type="molecule type" value="Genomic_DNA"/>
</dbReference>
<name>A0ABV7ENG8_9GAMM</name>
<dbReference type="PRINTS" id="PR00080">
    <property type="entry name" value="SDRFAMILY"/>
</dbReference>
<dbReference type="GO" id="GO:0016491">
    <property type="term" value="F:oxidoreductase activity"/>
    <property type="evidence" value="ECO:0007669"/>
    <property type="project" value="UniProtKB-KW"/>
</dbReference>
<sequence>MTQNAPNRFDMTGRVALITGGGGGLGSGFAHALAEAGARVVLCGRRQEPLEAVAASIRERGGDAQPVTMDVTDADSVRAGFDAAEAHFGTVDVTVCNAGVAVPSPALDMEESAWMKTIDVNLNGCWRVATESARRLTRADKPGSIINITSILGQRVAGFVAPYATSKAGLEQLTRSLALEWAKHGIRVNAIAPGYIATDINREFFETDAGEKMIKRIPQRRLGEIDDLSGALLLLASDASRYMTGSTITVDGGHLQSSL</sequence>
<dbReference type="InterPro" id="IPR020904">
    <property type="entry name" value="Sc_DH/Rdtase_CS"/>
</dbReference>
<feature type="domain" description="Ketoreductase" evidence="2">
    <location>
        <begin position="14"/>
        <end position="194"/>
    </location>
</feature>
<dbReference type="PANTHER" id="PTHR42760:SF135">
    <property type="entry name" value="BLL7886 PROTEIN"/>
    <property type="match status" value="1"/>
</dbReference>
<keyword evidence="4" id="KW-1185">Reference proteome</keyword>
<dbReference type="InterPro" id="IPR036291">
    <property type="entry name" value="NAD(P)-bd_dom_sf"/>
</dbReference>
<dbReference type="Gene3D" id="3.40.50.720">
    <property type="entry name" value="NAD(P)-binding Rossmann-like Domain"/>
    <property type="match status" value="1"/>
</dbReference>
<dbReference type="InterPro" id="IPR057326">
    <property type="entry name" value="KR_dom"/>
</dbReference>
<dbReference type="PANTHER" id="PTHR42760">
    <property type="entry name" value="SHORT-CHAIN DEHYDROGENASES/REDUCTASES FAMILY MEMBER"/>
    <property type="match status" value="1"/>
</dbReference>
<evidence type="ECO:0000256" key="1">
    <source>
        <dbReference type="ARBA" id="ARBA00006484"/>
    </source>
</evidence>
<dbReference type="Pfam" id="PF13561">
    <property type="entry name" value="adh_short_C2"/>
    <property type="match status" value="1"/>
</dbReference>
<dbReference type="CDD" id="cd05233">
    <property type="entry name" value="SDR_c"/>
    <property type="match status" value="1"/>
</dbReference>
<evidence type="ECO:0000259" key="2">
    <source>
        <dbReference type="SMART" id="SM00822"/>
    </source>
</evidence>
<comment type="similarity">
    <text evidence="1">Belongs to the short-chain dehydrogenases/reductases (SDR) family.</text>
</comment>
<comment type="caution">
    <text evidence="3">The sequence shown here is derived from an EMBL/GenBank/DDBJ whole genome shotgun (WGS) entry which is preliminary data.</text>
</comment>
<dbReference type="InterPro" id="IPR002347">
    <property type="entry name" value="SDR_fam"/>
</dbReference>
<gene>
    <name evidence="3" type="ORF">ACFOSU_03795</name>
</gene>